<accession>A0A5J4UGS6</accession>
<evidence type="ECO:0000313" key="2">
    <source>
        <dbReference type="Proteomes" id="UP000324800"/>
    </source>
</evidence>
<dbReference type="AlphaFoldDB" id="A0A5J4UGS6"/>
<dbReference type="EMBL" id="SNRW01016599">
    <property type="protein sequence ID" value="KAA6369200.1"/>
    <property type="molecule type" value="Genomic_DNA"/>
</dbReference>
<evidence type="ECO:0000313" key="1">
    <source>
        <dbReference type="EMBL" id="KAA6369200.1"/>
    </source>
</evidence>
<organism evidence="1 2">
    <name type="scientific">Streblomastix strix</name>
    <dbReference type="NCBI Taxonomy" id="222440"/>
    <lineage>
        <taxon>Eukaryota</taxon>
        <taxon>Metamonada</taxon>
        <taxon>Preaxostyla</taxon>
        <taxon>Oxymonadida</taxon>
        <taxon>Streblomastigidae</taxon>
        <taxon>Streblomastix</taxon>
    </lineage>
</organism>
<comment type="caution">
    <text evidence="1">The sequence shown here is derived from an EMBL/GenBank/DDBJ whole genome shotgun (WGS) entry which is preliminary data.</text>
</comment>
<name>A0A5J4UGS6_9EUKA</name>
<gene>
    <name evidence="1" type="ORF">EZS28_035273</name>
</gene>
<protein>
    <submittedName>
        <fullName evidence="1">Uncharacterized protein</fullName>
    </submittedName>
</protein>
<dbReference type="Proteomes" id="UP000324800">
    <property type="component" value="Unassembled WGS sequence"/>
</dbReference>
<reference evidence="1 2" key="1">
    <citation type="submission" date="2019-03" db="EMBL/GenBank/DDBJ databases">
        <title>Single cell metagenomics reveals metabolic interactions within the superorganism composed of flagellate Streblomastix strix and complex community of Bacteroidetes bacteria on its surface.</title>
        <authorList>
            <person name="Treitli S.C."/>
            <person name="Kolisko M."/>
            <person name="Husnik F."/>
            <person name="Keeling P."/>
            <person name="Hampl V."/>
        </authorList>
    </citation>
    <scope>NUCLEOTIDE SEQUENCE [LARGE SCALE GENOMIC DNA]</scope>
    <source>
        <strain evidence="1">ST1C</strain>
    </source>
</reference>
<sequence length="191" mass="20712">MPSHSGGLMASSVHILSTGAIPIQTYILVLAPIFEESHPRIYESSVANFHANINLLGQNVLTALEPLNNVVSQNIFDTTLSYPIVSFASIPQGTGKNHVGYQSLANATNRDLMLANDIIVQINPPPSPILFTGQFDDQVLNLASLVQLMVAVRIVIVLVNTGKLLKIGFNQFKSITPLNTISQRIRQLCAP</sequence>
<feature type="non-terminal residue" evidence="1">
    <location>
        <position position="191"/>
    </location>
</feature>
<proteinExistence type="predicted"/>